<evidence type="ECO:0000313" key="2">
    <source>
        <dbReference type="EnsemblPlants" id="KRH39239"/>
    </source>
</evidence>
<dbReference type="EnsemblPlants" id="KRH39239">
    <property type="protein sequence ID" value="KRH39239"/>
    <property type="gene ID" value="GLYMA_09G187500"/>
</dbReference>
<reference evidence="2" key="2">
    <citation type="submission" date="2018-02" db="UniProtKB">
        <authorList>
            <consortium name="EnsemblPlants"/>
        </authorList>
    </citation>
    <scope>IDENTIFICATION</scope>
    <source>
        <strain evidence="2">Williams 82</strain>
    </source>
</reference>
<gene>
    <name evidence="1" type="ORF">GLYMA_09G187500</name>
</gene>
<protein>
    <submittedName>
        <fullName evidence="1 2">Uncharacterized protein</fullName>
    </submittedName>
</protein>
<dbReference type="EMBL" id="CM000842">
    <property type="protein sequence ID" value="KRH39239.1"/>
    <property type="molecule type" value="Genomic_DNA"/>
</dbReference>
<keyword evidence="3" id="KW-1185">Reference proteome</keyword>
<dbReference type="AlphaFoldDB" id="A0A0R0IA77"/>
<dbReference type="Gramene" id="KRH39239">
    <property type="protein sequence ID" value="KRH39239"/>
    <property type="gene ID" value="GLYMA_09G187500"/>
</dbReference>
<reference evidence="1" key="3">
    <citation type="submission" date="2018-07" db="EMBL/GenBank/DDBJ databases">
        <title>WGS assembly of Glycine max.</title>
        <authorList>
            <person name="Schmutz J."/>
            <person name="Cannon S."/>
            <person name="Schlueter J."/>
            <person name="Ma J."/>
            <person name="Mitros T."/>
            <person name="Nelson W."/>
            <person name="Hyten D."/>
            <person name="Song Q."/>
            <person name="Thelen J."/>
            <person name="Cheng J."/>
            <person name="Xu D."/>
            <person name="Hellsten U."/>
            <person name="May G."/>
            <person name="Yu Y."/>
            <person name="Sakurai T."/>
            <person name="Umezawa T."/>
            <person name="Bhattacharyya M."/>
            <person name="Sandhu D."/>
            <person name="Valliyodan B."/>
            <person name="Lindquist E."/>
            <person name="Peto M."/>
            <person name="Grant D."/>
            <person name="Shu S."/>
            <person name="Goodstein D."/>
            <person name="Barry K."/>
            <person name="Futrell-Griggs M."/>
            <person name="Abernathy B."/>
            <person name="Du J."/>
            <person name="Tian Z."/>
            <person name="Zhu L."/>
            <person name="Gill N."/>
            <person name="Joshi T."/>
            <person name="Libault M."/>
            <person name="Sethuraman A."/>
            <person name="Zhang X."/>
            <person name="Shinozaki K."/>
            <person name="Nguyen H."/>
            <person name="Wing R."/>
            <person name="Cregan P."/>
            <person name="Specht J."/>
            <person name="Grimwood J."/>
            <person name="Rokhsar D."/>
            <person name="Stacey G."/>
            <person name="Shoemaker R."/>
            <person name="Jackson S."/>
        </authorList>
    </citation>
    <scope>NUCLEOTIDE SEQUENCE</scope>
    <source>
        <tissue evidence="1">Callus</tissue>
    </source>
</reference>
<evidence type="ECO:0000313" key="3">
    <source>
        <dbReference type="Proteomes" id="UP000008827"/>
    </source>
</evidence>
<name>A0A0R0IA77_SOYBN</name>
<dbReference type="InParanoid" id="A0A0R0IA77"/>
<accession>A0A0R0IA77</accession>
<sequence length="71" mass="8415">MSFTKYLHALILIYKRCTYECIKVSTLYYPMILVSCLYMHILHLPVVQVAVYSTWILKELGKNASCKELYY</sequence>
<evidence type="ECO:0000313" key="1">
    <source>
        <dbReference type="EMBL" id="KRH39239.1"/>
    </source>
</evidence>
<organism evidence="1">
    <name type="scientific">Glycine max</name>
    <name type="common">Soybean</name>
    <name type="synonym">Glycine hispida</name>
    <dbReference type="NCBI Taxonomy" id="3847"/>
    <lineage>
        <taxon>Eukaryota</taxon>
        <taxon>Viridiplantae</taxon>
        <taxon>Streptophyta</taxon>
        <taxon>Embryophyta</taxon>
        <taxon>Tracheophyta</taxon>
        <taxon>Spermatophyta</taxon>
        <taxon>Magnoliopsida</taxon>
        <taxon>eudicotyledons</taxon>
        <taxon>Gunneridae</taxon>
        <taxon>Pentapetalae</taxon>
        <taxon>rosids</taxon>
        <taxon>fabids</taxon>
        <taxon>Fabales</taxon>
        <taxon>Fabaceae</taxon>
        <taxon>Papilionoideae</taxon>
        <taxon>50 kb inversion clade</taxon>
        <taxon>NPAAA clade</taxon>
        <taxon>indigoferoid/millettioid clade</taxon>
        <taxon>Phaseoleae</taxon>
        <taxon>Glycine</taxon>
        <taxon>Glycine subgen. Soja</taxon>
    </lineage>
</organism>
<reference evidence="1 2" key="1">
    <citation type="journal article" date="2010" name="Nature">
        <title>Genome sequence of the palaeopolyploid soybean.</title>
        <authorList>
            <person name="Schmutz J."/>
            <person name="Cannon S.B."/>
            <person name="Schlueter J."/>
            <person name="Ma J."/>
            <person name="Mitros T."/>
            <person name="Nelson W."/>
            <person name="Hyten D.L."/>
            <person name="Song Q."/>
            <person name="Thelen J.J."/>
            <person name="Cheng J."/>
            <person name="Xu D."/>
            <person name="Hellsten U."/>
            <person name="May G.D."/>
            <person name="Yu Y."/>
            <person name="Sakurai T."/>
            <person name="Umezawa T."/>
            <person name="Bhattacharyya M.K."/>
            <person name="Sandhu D."/>
            <person name="Valliyodan B."/>
            <person name="Lindquist E."/>
            <person name="Peto M."/>
            <person name="Grant D."/>
            <person name="Shu S."/>
            <person name="Goodstein D."/>
            <person name="Barry K."/>
            <person name="Futrell-Griggs M."/>
            <person name="Abernathy B."/>
            <person name="Du J."/>
            <person name="Tian Z."/>
            <person name="Zhu L."/>
            <person name="Gill N."/>
            <person name="Joshi T."/>
            <person name="Libault M."/>
            <person name="Sethuraman A."/>
            <person name="Zhang X.-C."/>
            <person name="Shinozaki K."/>
            <person name="Nguyen H.T."/>
            <person name="Wing R.A."/>
            <person name="Cregan P."/>
            <person name="Specht J."/>
            <person name="Grimwood J."/>
            <person name="Rokhsar D."/>
            <person name="Stacey G."/>
            <person name="Shoemaker R.C."/>
            <person name="Jackson S.A."/>
        </authorList>
    </citation>
    <scope>NUCLEOTIDE SEQUENCE [LARGE SCALE GENOMIC DNA]</scope>
    <source>
        <strain evidence="2">cv. Williams 82</strain>
        <tissue evidence="1">Callus</tissue>
    </source>
</reference>
<proteinExistence type="predicted"/>
<dbReference type="Proteomes" id="UP000008827">
    <property type="component" value="Chromosome 9"/>
</dbReference>